<keyword evidence="2" id="KW-0964">Secreted</keyword>
<evidence type="ECO:0000256" key="2">
    <source>
        <dbReference type="ARBA" id="ARBA00022525"/>
    </source>
</evidence>
<name>A0A255YZA7_9PROT</name>
<organism evidence="5 6">
    <name type="scientific">Niveispirillum lacus</name>
    <dbReference type="NCBI Taxonomy" id="1981099"/>
    <lineage>
        <taxon>Bacteria</taxon>
        <taxon>Pseudomonadati</taxon>
        <taxon>Pseudomonadota</taxon>
        <taxon>Alphaproteobacteria</taxon>
        <taxon>Rhodospirillales</taxon>
        <taxon>Azospirillaceae</taxon>
        <taxon>Niveispirillum</taxon>
    </lineage>
</organism>
<dbReference type="PANTHER" id="PTHR12338">
    <property type="entry name" value="AUTOTRANSPORTER"/>
    <property type="match status" value="1"/>
</dbReference>
<dbReference type="InterPro" id="IPR011050">
    <property type="entry name" value="Pectin_lyase_fold/virulence"/>
</dbReference>
<dbReference type="SUPFAM" id="SSF51126">
    <property type="entry name" value="Pectin lyase-like"/>
    <property type="match status" value="1"/>
</dbReference>
<dbReference type="OrthoDB" id="1776524at2"/>
<sequence>MKPPLLITTRAVSRRTRLTALLRGGVGLGALLVVMPLTADAGPTGGTVVQGTATIAATTATQPEVSQTTARAVIDWTGFNLASNESMIFKQPSAASVTLNRVTAGTGTVIAGQRPAV</sequence>
<dbReference type="InterPro" id="IPR050909">
    <property type="entry name" value="Bact_Autotransporter_VF"/>
</dbReference>
<keyword evidence="3" id="KW-0732">Signal</keyword>
<evidence type="ECO:0000256" key="3">
    <source>
        <dbReference type="ARBA" id="ARBA00022729"/>
    </source>
</evidence>
<proteinExistence type="predicted"/>
<evidence type="ECO:0000313" key="6">
    <source>
        <dbReference type="Proteomes" id="UP000216998"/>
    </source>
</evidence>
<dbReference type="Gene3D" id="2.160.20.10">
    <property type="entry name" value="Single-stranded right-handed beta-helix, Pectin lyase-like"/>
    <property type="match status" value="1"/>
</dbReference>
<dbReference type="Proteomes" id="UP000216998">
    <property type="component" value="Unassembled WGS sequence"/>
</dbReference>
<gene>
    <name evidence="5" type="ORF">CHU95_10835</name>
</gene>
<feature type="domain" description="Filamentous haemagglutinin FhaB/tRNA nuclease CdiA-like TPS" evidence="4">
    <location>
        <begin position="41"/>
        <end position="113"/>
    </location>
</feature>
<evidence type="ECO:0000256" key="1">
    <source>
        <dbReference type="ARBA" id="ARBA00004613"/>
    </source>
</evidence>
<dbReference type="PANTHER" id="PTHR12338:SF8">
    <property type="entry name" value="HEME_HEMOPEXIN-BINDING PROTEIN"/>
    <property type="match status" value="1"/>
</dbReference>
<dbReference type="InterPro" id="IPR008638">
    <property type="entry name" value="FhaB/CdiA-like_TPS"/>
</dbReference>
<comment type="caution">
    <text evidence="5">The sequence shown here is derived from an EMBL/GenBank/DDBJ whole genome shotgun (WGS) entry which is preliminary data.</text>
</comment>
<dbReference type="AlphaFoldDB" id="A0A255YZA7"/>
<dbReference type="EMBL" id="NOXU01000028">
    <property type="protein sequence ID" value="OYQ34511.1"/>
    <property type="molecule type" value="Genomic_DNA"/>
</dbReference>
<protein>
    <recommendedName>
        <fullName evidence="4">Filamentous haemagglutinin FhaB/tRNA nuclease CdiA-like TPS domain-containing protein</fullName>
    </recommendedName>
</protein>
<comment type="subcellular location">
    <subcellularLocation>
        <location evidence="1">Secreted</location>
    </subcellularLocation>
</comment>
<dbReference type="RefSeq" id="WP_094456362.1">
    <property type="nucleotide sequence ID" value="NZ_NOXU01000028.1"/>
</dbReference>
<dbReference type="GO" id="GO:0005576">
    <property type="term" value="C:extracellular region"/>
    <property type="evidence" value="ECO:0007669"/>
    <property type="project" value="UniProtKB-SubCell"/>
</dbReference>
<dbReference type="Pfam" id="PF05860">
    <property type="entry name" value="TPS"/>
    <property type="match status" value="1"/>
</dbReference>
<evidence type="ECO:0000259" key="4">
    <source>
        <dbReference type="Pfam" id="PF05860"/>
    </source>
</evidence>
<reference evidence="5 6" key="1">
    <citation type="submission" date="2017-07" db="EMBL/GenBank/DDBJ databases">
        <title>Niveispirillum cyanobacteriorum sp. nov., isolated from cyanobacterial aggregates in a eutrophic lake.</title>
        <authorList>
            <person name="Cai H."/>
        </authorList>
    </citation>
    <scope>NUCLEOTIDE SEQUENCE [LARGE SCALE GENOMIC DNA]</scope>
    <source>
        <strain evidence="6">TH1-14</strain>
    </source>
</reference>
<evidence type="ECO:0000313" key="5">
    <source>
        <dbReference type="EMBL" id="OYQ34511.1"/>
    </source>
</evidence>
<dbReference type="InterPro" id="IPR012334">
    <property type="entry name" value="Pectin_lyas_fold"/>
</dbReference>
<accession>A0A255YZA7</accession>
<keyword evidence="6" id="KW-1185">Reference proteome</keyword>